<dbReference type="GO" id="GO:0042597">
    <property type="term" value="C:periplasmic space"/>
    <property type="evidence" value="ECO:0007669"/>
    <property type="project" value="InterPro"/>
</dbReference>
<feature type="domain" description="Lytic transglycosylase superhelical linker" evidence="5">
    <location>
        <begin position="392"/>
        <end position="457"/>
    </location>
</feature>
<protein>
    <submittedName>
        <fullName evidence="6">Lytic transglycosylase</fullName>
    </submittedName>
</protein>
<feature type="signal peptide" evidence="3">
    <location>
        <begin position="1"/>
        <end position="18"/>
    </location>
</feature>
<dbReference type="InterPro" id="IPR037061">
    <property type="entry name" value="Lytic_TGlycoase_superhlx_L_sf"/>
</dbReference>
<proteinExistence type="inferred from homology"/>
<dbReference type="Pfam" id="PF14718">
    <property type="entry name" value="SLT_L"/>
    <property type="match status" value="1"/>
</dbReference>
<evidence type="ECO:0000256" key="1">
    <source>
        <dbReference type="ARBA" id="ARBA00007734"/>
    </source>
</evidence>
<dbReference type="GO" id="GO:0000270">
    <property type="term" value="P:peptidoglycan metabolic process"/>
    <property type="evidence" value="ECO:0007669"/>
    <property type="project" value="InterPro"/>
</dbReference>
<evidence type="ECO:0000259" key="5">
    <source>
        <dbReference type="Pfam" id="PF14718"/>
    </source>
</evidence>
<keyword evidence="7" id="KW-1185">Reference proteome</keyword>
<dbReference type="Gene3D" id="1.10.1240.20">
    <property type="entry name" value="Lytic transglycosylase, superhelical linker domain"/>
    <property type="match status" value="1"/>
</dbReference>
<evidence type="ECO:0000313" key="7">
    <source>
        <dbReference type="Proteomes" id="UP000305675"/>
    </source>
</evidence>
<evidence type="ECO:0000313" key="6">
    <source>
        <dbReference type="EMBL" id="TKB58506.1"/>
    </source>
</evidence>
<evidence type="ECO:0000256" key="2">
    <source>
        <dbReference type="ARBA" id="ARBA00022729"/>
    </source>
</evidence>
<evidence type="ECO:0000259" key="4">
    <source>
        <dbReference type="Pfam" id="PF01464"/>
    </source>
</evidence>
<dbReference type="Gene3D" id="1.10.530.10">
    <property type="match status" value="1"/>
</dbReference>
<comment type="similarity">
    <text evidence="1">Belongs to the transglycosylase Slt family.</text>
</comment>
<dbReference type="CDD" id="cd13401">
    <property type="entry name" value="Slt70-like"/>
    <property type="match status" value="1"/>
</dbReference>
<dbReference type="AlphaFoldDB" id="A0A4U1BSU9"/>
<keyword evidence="2 3" id="KW-0732">Signal</keyword>
<dbReference type="SUPFAM" id="SSF48435">
    <property type="entry name" value="Bacterial muramidases"/>
    <property type="match status" value="1"/>
</dbReference>
<feature type="chain" id="PRO_5020602623" evidence="3">
    <location>
        <begin position="19"/>
        <end position="630"/>
    </location>
</feature>
<sequence length="630" mass="73822">MQRMWFLLLLMMPILANAQLAPSQQRDAFKAAISAVEKGKTHRYQELKKQLQDYPLLPYLEFELRSKQLVGLNGRQGIEVLSNFSGGPLYDTYKHRFLKAMGQRKRWQDFLTVSKEPPHSTELKCYYYRAKRSQGQFELAWQGAEEVWLTSRSLPKACDPLIREWRKAGKRGNELIWERMLLTYRDRQGSRLSYLNTLLSKSWRDRGDLLVRLYRHPKEIRQRSTIKRHKDYGVQMAELALKRIARKDPAYALKQFPSWEHALGEQRLATLRYLIKYALADNLWNERIEAYMVEAANDELIVLRTRQLIADADWKAINFWLAKIEDTGASSWRYWRARAMDELGLTEEAQAELQSLAQERSFYGFSAAQQLGLPYQLNQELPTIEPQLSQQVATLESVQRIDELLALEWYEEAKREWRWQLLRQDKPTQQAMTQLAFQRGWHFLSVQGTITAKDWNAVPWRFPDAYGDDFAQFAEMRSVDDTLLRAIARRESALYPLARSGANAYGLMQILPSTAKQVARQIGAKYPGAKGLYQTNYNIRLGSAYIKQLLERYDNNRILAAAAYNAGPHRVKRWLKQSDGRLEMDQFVETIPFRETRDYVKAILSYQLIYQKLDDRDAVLATDTERNRRY</sequence>
<dbReference type="PANTHER" id="PTHR37423:SF5">
    <property type="entry name" value="SOLUBLE LYTIC MUREIN TRANSGLYCOSYLASE"/>
    <property type="match status" value="1"/>
</dbReference>
<accession>A0A4U1BSU9</accession>
<comment type="caution">
    <text evidence="6">The sequence shown here is derived from an EMBL/GenBank/DDBJ whole genome shotgun (WGS) entry which is preliminary data.</text>
</comment>
<dbReference type="InterPro" id="IPR023346">
    <property type="entry name" value="Lysozyme-like_dom_sf"/>
</dbReference>
<organism evidence="6 7">
    <name type="scientific">Ferrimonas aestuarii</name>
    <dbReference type="NCBI Taxonomy" id="2569539"/>
    <lineage>
        <taxon>Bacteria</taxon>
        <taxon>Pseudomonadati</taxon>
        <taxon>Pseudomonadota</taxon>
        <taxon>Gammaproteobacteria</taxon>
        <taxon>Alteromonadales</taxon>
        <taxon>Ferrimonadaceae</taxon>
        <taxon>Ferrimonas</taxon>
    </lineage>
</organism>
<gene>
    <name evidence="6" type="ORF">FCL42_01810</name>
</gene>
<feature type="domain" description="Transglycosylase SLT" evidence="4">
    <location>
        <begin position="473"/>
        <end position="581"/>
    </location>
</feature>
<dbReference type="GO" id="GO:0004553">
    <property type="term" value="F:hydrolase activity, hydrolyzing O-glycosyl compounds"/>
    <property type="evidence" value="ECO:0007669"/>
    <property type="project" value="InterPro"/>
</dbReference>
<dbReference type="RefSeq" id="WP_136861654.1">
    <property type="nucleotide sequence ID" value="NZ_SWCJ01000001.1"/>
</dbReference>
<dbReference type="InterPro" id="IPR008258">
    <property type="entry name" value="Transglycosylase_SLT_dom_1"/>
</dbReference>
<dbReference type="EMBL" id="SWCJ01000001">
    <property type="protein sequence ID" value="TKB58506.1"/>
    <property type="molecule type" value="Genomic_DNA"/>
</dbReference>
<dbReference type="GO" id="GO:0016020">
    <property type="term" value="C:membrane"/>
    <property type="evidence" value="ECO:0007669"/>
    <property type="project" value="InterPro"/>
</dbReference>
<reference evidence="6 7" key="1">
    <citation type="submission" date="2019-04" db="EMBL/GenBank/DDBJ databases">
        <authorList>
            <person name="Hwang J.C."/>
        </authorList>
    </citation>
    <scope>NUCLEOTIDE SEQUENCE [LARGE SCALE GENOMIC DNA]</scope>
    <source>
        <strain evidence="6 7">IMCC35002</strain>
    </source>
</reference>
<dbReference type="GO" id="GO:0008933">
    <property type="term" value="F:peptidoglycan lytic transglycosylase activity"/>
    <property type="evidence" value="ECO:0007669"/>
    <property type="project" value="InterPro"/>
</dbReference>
<dbReference type="InterPro" id="IPR012289">
    <property type="entry name" value="Lytic_TGlycosylase_superhlx_L"/>
</dbReference>
<dbReference type="OrthoDB" id="92254at2"/>
<dbReference type="Pfam" id="PF01464">
    <property type="entry name" value="SLT"/>
    <property type="match status" value="1"/>
</dbReference>
<dbReference type="InterPro" id="IPR008939">
    <property type="entry name" value="Lytic_TGlycosylase_superhlx_U"/>
</dbReference>
<dbReference type="Gene3D" id="1.25.20.10">
    <property type="entry name" value="Bacterial muramidases"/>
    <property type="match status" value="1"/>
</dbReference>
<dbReference type="PROSITE" id="PS00922">
    <property type="entry name" value="TRANSGLYCOSYLASE"/>
    <property type="match status" value="1"/>
</dbReference>
<dbReference type="SUPFAM" id="SSF53955">
    <property type="entry name" value="Lysozyme-like"/>
    <property type="match status" value="1"/>
</dbReference>
<dbReference type="InterPro" id="IPR000189">
    <property type="entry name" value="Transglyc_AS"/>
</dbReference>
<evidence type="ECO:0000256" key="3">
    <source>
        <dbReference type="SAM" id="SignalP"/>
    </source>
</evidence>
<dbReference type="PANTHER" id="PTHR37423">
    <property type="entry name" value="SOLUBLE LYTIC MUREIN TRANSGLYCOSYLASE-RELATED"/>
    <property type="match status" value="1"/>
</dbReference>
<dbReference type="Proteomes" id="UP000305675">
    <property type="component" value="Unassembled WGS sequence"/>
</dbReference>
<name>A0A4U1BSU9_9GAMM</name>